<accession>A0A8J2K4X9</accession>
<dbReference type="EMBL" id="CAJVCH010062176">
    <property type="protein sequence ID" value="CAG7719528.1"/>
    <property type="molecule type" value="Genomic_DNA"/>
</dbReference>
<dbReference type="Proteomes" id="UP000708208">
    <property type="component" value="Unassembled WGS sequence"/>
</dbReference>
<organism evidence="1 2">
    <name type="scientific">Allacma fusca</name>
    <dbReference type="NCBI Taxonomy" id="39272"/>
    <lineage>
        <taxon>Eukaryota</taxon>
        <taxon>Metazoa</taxon>
        <taxon>Ecdysozoa</taxon>
        <taxon>Arthropoda</taxon>
        <taxon>Hexapoda</taxon>
        <taxon>Collembola</taxon>
        <taxon>Symphypleona</taxon>
        <taxon>Sminthuridae</taxon>
        <taxon>Allacma</taxon>
    </lineage>
</organism>
<keyword evidence="2" id="KW-1185">Reference proteome</keyword>
<proteinExistence type="predicted"/>
<sequence length="18" mass="2106">CNDGVLILTFRLQKLPQF</sequence>
<gene>
    <name evidence="1" type="ORF">AFUS01_LOCUS8851</name>
</gene>
<name>A0A8J2K4X9_9HEXA</name>
<feature type="non-terminal residue" evidence="1">
    <location>
        <position position="1"/>
    </location>
</feature>
<protein>
    <submittedName>
        <fullName evidence="1">Uncharacterized protein</fullName>
    </submittedName>
</protein>
<evidence type="ECO:0000313" key="2">
    <source>
        <dbReference type="Proteomes" id="UP000708208"/>
    </source>
</evidence>
<dbReference type="AlphaFoldDB" id="A0A8J2K4X9"/>
<evidence type="ECO:0000313" key="1">
    <source>
        <dbReference type="EMBL" id="CAG7719528.1"/>
    </source>
</evidence>
<reference evidence="1" key="1">
    <citation type="submission" date="2021-06" db="EMBL/GenBank/DDBJ databases">
        <authorList>
            <person name="Hodson N. C."/>
            <person name="Mongue J. A."/>
            <person name="Jaron S. K."/>
        </authorList>
    </citation>
    <scope>NUCLEOTIDE SEQUENCE</scope>
</reference>
<comment type="caution">
    <text evidence="1">The sequence shown here is derived from an EMBL/GenBank/DDBJ whole genome shotgun (WGS) entry which is preliminary data.</text>
</comment>